<keyword evidence="1" id="KW-0472">Membrane</keyword>
<protein>
    <submittedName>
        <fullName evidence="2">Uncharacterized protein</fullName>
    </submittedName>
</protein>
<feature type="transmembrane region" description="Helical" evidence="1">
    <location>
        <begin position="15"/>
        <end position="33"/>
    </location>
</feature>
<sequence length="204" mass="23709">MRSLFLINIQNNVETVISLISIVIATVGSYLIARYNLKKYGLLFLISSVVGTLVCYFFVTVGFYSFPFRLFPSLFKFPFFAILTVFSFYVLIGVRFSPTKWAYKIPFYWTIINIGIFIESILETKTNLIKYQWAWDFWDSYTAWWLFFLLFEVIGGKIVPPESRLPIPDEAFRYGKWAWFVFHAVMLSAAIGVGINLGSMLPKQ</sequence>
<feature type="transmembrane region" description="Helical" evidence="1">
    <location>
        <begin position="142"/>
        <end position="159"/>
    </location>
</feature>
<dbReference type="RefSeq" id="WP_155477135.1">
    <property type="nucleotide sequence ID" value="NZ_WNKU01000018.1"/>
</dbReference>
<proteinExistence type="predicted"/>
<keyword evidence="1" id="KW-1133">Transmembrane helix</keyword>
<dbReference type="NCBIfam" id="NF041644">
    <property type="entry name" value="CBO0543_fam"/>
    <property type="match status" value="1"/>
</dbReference>
<accession>A0A6I3SM68</accession>
<feature type="transmembrane region" description="Helical" evidence="1">
    <location>
        <begin position="77"/>
        <end position="94"/>
    </location>
</feature>
<reference evidence="2 3" key="1">
    <citation type="submission" date="2019-11" db="EMBL/GenBank/DDBJ databases">
        <title>Whole-genome sequence of a the green, strictly anaerobic photosynthetic bacterium Heliobacillus mobilis DSM 6151.</title>
        <authorList>
            <person name="Kyndt J.A."/>
            <person name="Meyer T.E."/>
        </authorList>
    </citation>
    <scope>NUCLEOTIDE SEQUENCE [LARGE SCALE GENOMIC DNA]</scope>
    <source>
        <strain evidence="2 3">DSM 6151</strain>
    </source>
</reference>
<evidence type="ECO:0000313" key="2">
    <source>
        <dbReference type="EMBL" id="MTV50044.1"/>
    </source>
</evidence>
<feature type="transmembrane region" description="Helical" evidence="1">
    <location>
        <begin position="106"/>
        <end position="122"/>
    </location>
</feature>
<keyword evidence="1" id="KW-0812">Transmembrane</keyword>
<dbReference type="EMBL" id="WNKU01000018">
    <property type="protein sequence ID" value="MTV50044.1"/>
    <property type="molecule type" value="Genomic_DNA"/>
</dbReference>
<comment type="caution">
    <text evidence="2">The sequence shown here is derived from an EMBL/GenBank/DDBJ whole genome shotgun (WGS) entry which is preliminary data.</text>
</comment>
<feature type="transmembrane region" description="Helical" evidence="1">
    <location>
        <begin position="40"/>
        <end position="65"/>
    </location>
</feature>
<dbReference type="Proteomes" id="UP000430670">
    <property type="component" value="Unassembled WGS sequence"/>
</dbReference>
<evidence type="ECO:0000313" key="3">
    <source>
        <dbReference type="Proteomes" id="UP000430670"/>
    </source>
</evidence>
<dbReference type="OrthoDB" id="2964736at2"/>
<dbReference type="AlphaFoldDB" id="A0A6I3SM68"/>
<organism evidence="2 3">
    <name type="scientific">Heliobacterium mobile</name>
    <name type="common">Heliobacillus mobilis</name>
    <dbReference type="NCBI Taxonomy" id="28064"/>
    <lineage>
        <taxon>Bacteria</taxon>
        <taxon>Bacillati</taxon>
        <taxon>Bacillota</taxon>
        <taxon>Clostridia</taxon>
        <taxon>Eubacteriales</taxon>
        <taxon>Heliobacteriaceae</taxon>
        <taxon>Heliobacterium</taxon>
    </lineage>
</organism>
<keyword evidence="3" id="KW-1185">Reference proteome</keyword>
<feature type="transmembrane region" description="Helical" evidence="1">
    <location>
        <begin position="180"/>
        <end position="201"/>
    </location>
</feature>
<evidence type="ECO:0000256" key="1">
    <source>
        <dbReference type="SAM" id="Phobius"/>
    </source>
</evidence>
<dbReference type="InterPro" id="IPR048147">
    <property type="entry name" value="CBO0543-like"/>
</dbReference>
<gene>
    <name evidence="2" type="ORF">GJ688_13795</name>
</gene>
<name>A0A6I3SM68_HELMO</name>